<proteinExistence type="predicted"/>
<reference evidence="1" key="1">
    <citation type="submission" date="2020-10" db="EMBL/GenBank/DDBJ databases">
        <title>Catharus ustulatus (Swainson's thrush) genome, bCatUst1, primary haplotype v2.</title>
        <authorList>
            <person name="Delmore K."/>
            <person name="Vafadar M."/>
            <person name="Formenti G."/>
            <person name="Chow W."/>
            <person name="Pelan S."/>
            <person name="Howe K."/>
            <person name="Rhie A."/>
            <person name="Mountcastle J."/>
            <person name="Haase B."/>
            <person name="Fedrigo O."/>
            <person name="Jarvis E.D."/>
        </authorList>
    </citation>
    <scope>NUCLEOTIDE SEQUENCE [LARGE SCALE GENOMIC DNA]</scope>
</reference>
<evidence type="ECO:0000313" key="2">
    <source>
        <dbReference type="Proteomes" id="UP000694563"/>
    </source>
</evidence>
<evidence type="ECO:0000313" key="1">
    <source>
        <dbReference type="Ensembl" id="ENSCUSP00005026114.1"/>
    </source>
</evidence>
<dbReference type="Proteomes" id="UP000694563">
    <property type="component" value="Chromosome 13"/>
</dbReference>
<reference evidence="1" key="3">
    <citation type="submission" date="2025-09" db="UniProtKB">
        <authorList>
            <consortium name="Ensembl"/>
        </authorList>
    </citation>
    <scope>IDENTIFICATION</scope>
</reference>
<sequence>VKYPGTLVNRKFPVILRRLSPPQCGTKEAVVIRVLAWLFVQNLLDLEIGSEIRMSGQIIKILVSIKMPGLFWRYKPSESLQGIENYAVQLRRTTIAF</sequence>
<dbReference type="AlphaFoldDB" id="A0A8C3VB05"/>
<accession>A0A8C3VB05</accession>
<organism evidence="1 2">
    <name type="scientific">Catharus ustulatus</name>
    <name type="common">Russet-backed thrush</name>
    <name type="synonym">Hylocichla ustulatus</name>
    <dbReference type="NCBI Taxonomy" id="91951"/>
    <lineage>
        <taxon>Eukaryota</taxon>
        <taxon>Metazoa</taxon>
        <taxon>Chordata</taxon>
        <taxon>Craniata</taxon>
        <taxon>Vertebrata</taxon>
        <taxon>Euteleostomi</taxon>
        <taxon>Archelosauria</taxon>
        <taxon>Archosauria</taxon>
        <taxon>Dinosauria</taxon>
        <taxon>Saurischia</taxon>
        <taxon>Theropoda</taxon>
        <taxon>Coelurosauria</taxon>
        <taxon>Aves</taxon>
        <taxon>Neognathae</taxon>
        <taxon>Neoaves</taxon>
        <taxon>Telluraves</taxon>
        <taxon>Australaves</taxon>
        <taxon>Passeriformes</taxon>
        <taxon>Turdidae</taxon>
        <taxon>Catharus</taxon>
    </lineage>
</organism>
<name>A0A8C3VB05_CATUS</name>
<dbReference type="Ensembl" id="ENSCUST00005027040.1">
    <property type="protein sequence ID" value="ENSCUSP00005026114.1"/>
    <property type="gene ID" value="ENSCUSG00005016216.1"/>
</dbReference>
<reference evidence="1" key="2">
    <citation type="submission" date="2025-08" db="UniProtKB">
        <authorList>
            <consortium name="Ensembl"/>
        </authorList>
    </citation>
    <scope>IDENTIFICATION</scope>
</reference>
<keyword evidence="2" id="KW-1185">Reference proteome</keyword>
<protein>
    <submittedName>
        <fullName evidence="1">Uncharacterized protein</fullName>
    </submittedName>
</protein>